<sequence>YLPPSWVSLRRSCSLHLLPGPRLRVLRLQVLHAAASPESCYCSPNQGSWNSLRPELCRLFQRPLLCHPGLNSKNLRSQSCAA</sequence>
<reference evidence="1" key="1">
    <citation type="submission" date="2016-05" db="EMBL/GenBank/DDBJ databases">
        <authorList>
            <person name="Lavstsen T."/>
            <person name="Jespersen J.S."/>
        </authorList>
    </citation>
    <scope>NUCLEOTIDE SEQUENCE</scope>
    <source>
        <tissue evidence="1">Brain</tissue>
    </source>
</reference>
<name>A0A1A8QJN2_9TELE</name>
<dbReference type="AlphaFoldDB" id="A0A1A8QJN2"/>
<proteinExistence type="predicted"/>
<accession>A0A1A8QJN2</accession>
<protein>
    <submittedName>
        <fullName evidence="1">Uncharacterized protein</fullName>
    </submittedName>
</protein>
<feature type="non-terminal residue" evidence="1">
    <location>
        <position position="1"/>
    </location>
</feature>
<gene>
    <name evidence="1" type="primary">N332_10680</name>
</gene>
<evidence type="ECO:0000313" key="1">
    <source>
        <dbReference type="EMBL" id="SBR93309.1"/>
    </source>
</evidence>
<reference evidence="1" key="2">
    <citation type="submission" date="2016-06" db="EMBL/GenBank/DDBJ databases">
        <title>The genome of a short-lived fish provides insights into sex chromosome evolution and the genetic control of aging.</title>
        <authorList>
            <person name="Reichwald K."/>
            <person name="Felder M."/>
            <person name="Petzold A."/>
            <person name="Koch P."/>
            <person name="Groth M."/>
            <person name="Platzer M."/>
        </authorList>
    </citation>
    <scope>NUCLEOTIDE SEQUENCE</scope>
    <source>
        <tissue evidence="1">Brain</tissue>
    </source>
</reference>
<organism evidence="1">
    <name type="scientific">Nothobranchius rachovii</name>
    <name type="common">bluefin notho</name>
    <dbReference type="NCBI Taxonomy" id="451742"/>
    <lineage>
        <taxon>Eukaryota</taxon>
        <taxon>Metazoa</taxon>
        <taxon>Chordata</taxon>
        <taxon>Craniata</taxon>
        <taxon>Vertebrata</taxon>
        <taxon>Euteleostomi</taxon>
        <taxon>Actinopterygii</taxon>
        <taxon>Neopterygii</taxon>
        <taxon>Teleostei</taxon>
        <taxon>Neoteleostei</taxon>
        <taxon>Acanthomorphata</taxon>
        <taxon>Ovalentaria</taxon>
        <taxon>Atherinomorphae</taxon>
        <taxon>Cyprinodontiformes</taxon>
        <taxon>Nothobranchiidae</taxon>
        <taxon>Nothobranchius</taxon>
    </lineage>
</organism>
<feature type="non-terminal residue" evidence="1">
    <location>
        <position position="82"/>
    </location>
</feature>
<dbReference type="EMBL" id="HAEH01011854">
    <property type="protein sequence ID" value="SBR93309.1"/>
    <property type="molecule type" value="Transcribed_RNA"/>
</dbReference>